<feature type="region of interest" description="Disordered" evidence="1">
    <location>
        <begin position="1"/>
        <end position="50"/>
    </location>
</feature>
<protein>
    <recommendedName>
        <fullName evidence="2">ThiC-associated domain-containing protein</fullName>
    </recommendedName>
</protein>
<reference evidence="4" key="1">
    <citation type="journal article" date="2019" name="Int. J. Syst. Evol. Microbiol.">
        <title>The Global Catalogue of Microorganisms (GCM) 10K type strain sequencing project: providing services to taxonomists for standard genome sequencing and annotation.</title>
        <authorList>
            <consortium name="The Broad Institute Genomics Platform"/>
            <consortium name="The Broad Institute Genome Sequencing Center for Infectious Disease"/>
            <person name="Wu L."/>
            <person name="Ma J."/>
        </authorList>
    </citation>
    <scope>NUCLEOTIDE SEQUENCE [LARGE SCALE GENOMIC DNA]</scope>
    <source>
        <strain evidence="4">NBRC 102030</strain>
    </source>
</reference>
<feature type="domain" description="ThiC-associated" evidence="2">
    <location>
        <begin position="67"/>
        <end position="99"/>
    </location>
</feature>
<dbReference type="EMBL" id="BSUY01000001">
    <property type="protein sequence ID" value="GMA81983.1"/>
    <property type="molecule type" value="Genomic_DNA"/>
</dbReference>
<name>A0ABQ6J1H9_9GAMM</name>
<accession>A0ABQ6J1H9</accession>
<dbReference type="Proteomes" id="UP001157046">
    <property type="component" value="Unassembled WGS sequence"/>
</dbReference>
<evidence type="ECO:0000259" key="2">
    <source>
        <dbReference type="Pfam" id="PF13667"/>
    </source>
</evidence>
<proteinExistence type="predicted"/>
<dbReference type="InterPro" id="IPR025747">
    <property type="entry name" value="ThiC-associated_dom"/>
</dbReference>
<feature type="compositionally biased region" description="Low complexity" evidence="1">
    <location>
        <begin position="1"/>
        <end position="14"/>
    </location>
</feature>
<gene>
    <name evidence="3" type="ORF">GCM10025855_15160</name>
</gene>
<keyword evidence="4" id="KW-1185">Reference proteome</keyword>
<dbReference type="Pfam" id="PF13667">
    <property type="entry name" value="ThiC-associated"/>
    <property type="match status" value="1"/>
</dbReference>
<evidence type="ECO:0000313" key="3">
    <source>
        <dbReference type="EMBL" id="GMA81983.1"/>
    </source>
</evidence>
<sequence>MSSSNPNPAVAANAIEITAPESTIPNKSTVANTSAESSQSTVPKAPSRRETRAQAQAFIDTLAPLQHPNSQKIYLEGSSTDIRVGMRQILQTDTLVGGTGDAPIMEKIRQSACMIAPDLIPIQMPTSMCVWPW</sequence>
<comment type="caution">
    <text evidence="3">The sequence shown here is derived from an EMBL/GenBank/DDBJ whole genome shotgun (WGS) entry which is preliminary data.</text>
</comment>
<feature type="compositionally biased region" description="Polar residues" evidence="1">
    <location>
        <begin position="20"/>
        <end position="42"/>
    </location>
</feature>
<evidence type="ECO:0000313" key="4">
    <source>
        <dbReference type="Proteomes" id="UP001157046"/>
    </source>
</evidence>
<evidence type="ECO:0000256" key="1">
    <source>
        <dbReference type="SAM" id="MobiDB-lite"/>
    </source>
</evidence>
<organism evidence="3 4">
    <name type="scientific">Shewanella glacialipiscicola</name>
    <dbReference type="NCBI Taxonomy" id="614069"/>
    <lineage>
        <taxon>Bacteria</taxon>
        <taxon>Pseudomonadati</taxon>
        <taxon>Pseudomonadota</taxon>
        <taxon>Gammaproteobacteria</taxon>
        <taxon>Alteromonadales</taxon>
        <taxon>Shewanellaceae</taxon>
        <taxon>Shewanella</taxon>
    </lineage>
</organism>